<dbReference type="GO" id="GO:0110155">
    <property type="term" value="P:NAD-cap decapping"/>
    <property type="evidence" value="ECO:0007669"/>
    <property type="project" value="TreeGrafter"/>
</dbReference>
<dbReference type="Proteomes" id="UP000504634">
    <property type="component" value="Unplaced"/>
</dbReference>
<evidence type="ECO:0000313" key="4">
    <source>
        <dbReference type="Proteomes" id="UP000504634"/>
    </source>
</evidence>
<keyword evidence="4" id="KW-1185">Reference proteome</keyword>
<keyword evidence="2" id="KW-0539">Nucleus</keyword>
<dbReference type="GO" id="GO:0003723">
    <property type="term" value="F:RNA binding"/>
    <property type="evidence" value="ECO:0007669"/>
    <property type="project" value="UniProtKB-KW"/>
</dbReference>
<feature type="domain" description="RAI1-like" evidence="3">
    <location>
        <begin position="2"/>
        <end position="340"/>
    </location>
</feature>
<proteinExistence type="inferred from homology"/>
<dbReference type="Pfam" id="PF08652">
    <property type="entry name" value="RAI1"/>
    <property type="match status" value="1"/>
</dbReference>
<keyword evidence="2" id="KW-0479">Metal-binding</keyword>
<dbReference type="GO" id="GO:0046872">
    <property type="term" value="F:metal ion binding"/>
    <property type="evidence" value="ECO:0007669"/>
    <property type="project" value="UniProtKB-KW"/>
</dbReference>
<dbReference type="GO" id="GO:0000956">
    <property type="term" value="P:nuclear-transcribed mRNA catabolic process"/>
    <property type="evidence" value="ECO:0007669"/>
    <property type="project" value="TreeGrafter"/>
</dbReference>
<organism evidence="4 5">
    <name type="scientific">Drosophila lebanonensis</name>
    <name type="common">Fruit fly</name>
    <name type="synonym">Scaptodrosophila lebanonensis</name>
    <dbReference type="NCBI Taxonomy" id="7225"/>
    <lineage>
        <taxon>Eukaryota</taxon>
        <taxon>Metazoa</taxon>
        <taxon>Ecdysozoa</taxon>
        <taxon>Arthropoda</taxon>
        <taxon>Hexapoda</taxon>
        <taxon>Insecta</taxon>
        <taxon>Pterygota</taxon>
        <taxon>Neoptera</taxon>
        <taxon>Endopterygota</taxon>
        <taxon>Diptera</taxon>
        <taxon>Brachycera</taxon>
        <taxon>Muscomorpha</taxon>
        <taxon>Ephydroidea</taxon>
        <taxon>Drosophilidae</taxon>
        <taxon>Scaptodrosophila</taxon>
    </lineage>
</organism>
<evidence type="ECO:0000313" key="5">
    <source>
        <dbReference type="RefSeq" id="XP_030375597.1"/>
    </source>
</evidence>
<comment type="similarity">
    <text evidence="1 2">Belongs to the DXO/Dom3Z family.</text>
</comment>
<dbReference type="GO" id="GO:0005634">
    <property type="term" value="C:nucleus"/>
    <property type="evidence" value="ECO:0007669"/>
    <property type="project" value="UniProtKB-SubCell"/>
</dbReference>
<keyword evidence="2" id="KW-0694">RNA-binding</keyword>
<dbReference type="GeneID" id="115624889"/>
<accession>A0A6J2TKP7</accession>
<evidence type="ECO:0000256" key="1">
    <source>
        <dbReference type="ARBA" id="ARBA00006562"/>
    </source>
</evidence>
<dbReference type="PANTHER" id="PTHR12395:SF9">
    <property type="entry name" value="DECAPPING AND EXORIBONUCLEASE PROTEIN"/>
    <property type="match status" value="1"/>
</dbReference>
<gene>
    <name evidence="5" type="primary">LOC115624889</name>
</gene>
<sequence>MGCFSVTSDRFYEHNFKELKYMEVPPLSSFPLKLDEVAGAQDLKPNCSFFDEYLDHMLNYITDSSDEMLLRQPKKGFFVNANIVCQAEVLEVLMSTPYKWVGRNWKILATKYRSTIYLCLGEHQGAHDDYQAVRRFDLWEAKLRHHLYRGERIALRNHLKKSASCAEFNCVFRCNLNGLLLVYSSPMCGTDIKFEKWTSESKPTSIDVSKMNFIEAKLGLTFIGPTQHSPKQTLSWWSACTLKGIRNVHVASADLNGQVEKLEIQYLGKIVVEHSEFWAPDVSKHYLSYTLQAMKIFIDKTKIDNASAVFEFDYSANSEVLSCVVHSKRNKHTFLSDWYRMKLEDNECVY</sequence>
<keyword evidence="2" id="KW-0547">Nucleotide-binding</keyword>
<reference evidence="5" key="1">
    <citation type="submission" date="2025-08" db="UniProtKB">
        <authorList>
            <consortium name="RefSeq"/>
        </authorList>
    </citation>
    <scope>IDENTIFICATION</scope>
    <source>
        <strain evidence="5">11010-0011.00</strain>
        <tissue evidence="5">Whole body</tissue>
    </source>
</reference>
<evidence type="ECO:0000259" key="3">
    <source>
        <dbReference type="Pfam" id="PF08652"/>
    </source>
</evidence>
<dbReference type="AlphaFoldDB" id="A0A6J2TKP7"/>
<dbReference type="GO" id="GO:0016787">
    <property type="term" value="F:hydrolase activity"/>
    <property type="evidence" value="ECO:0007669"/>
    <property type="project" value="UniProtKB-KW"/>
</dbReference>
<evidence type="ECO:0000256" key="2">
    <source>
        <dbReference type="RuleBase" id="RU367113"/>
    </source>
</evidence>
<comment type="subcellular location">
    <subcellularLocation>
        <location evidence="2">Nucleus</location>
    </subcellularLocation>
</comment>
<dbReference type="InterPro" id="IPR039039">
    <property type="entry name" value="RAI1-like_fam"/>
</dbReference>
<keyword evidence="2" id="KW-0540">Nuclease</keyword>
<dbReference type="GO" id="GO:0005829">
    <property type="term" value="C:cytosol"/>
    <property type="evidence" value="ECO:0007669"/>
    <property type="project" value="TreeGrafter"/>
</dbReference>
<comment type="function">
    <text evidence="2">Decapping enzyme for NAD-capped RNAs: specifically hydrolyzes the nicotinamide adenine dinucleotide (NAD) cap from a subset of RNAs by removing the entire NAD moiety from the 5'-end of an NAD-capped RNA.</text>
</comment>
<dbReference type="GO" id="GO:0004518">
    <property type="term" value="F:nuclease activity"/>
    <property type="evidence" value="ECO:0007669"/>
    <property type="project" value="UniProtKB-KW"/>
</dbReference>
<dbReference type="InterPro" id="IPR013961">
    <property type="entry name" value="RAI1"/>
</dbReference>
<protein>
    <recommendedName>
        <fullName evidence="2">Decapping nuclease</fullName>
        <ecNumber evidence="2">3.6.1.-</ecNumber>
    </recommendedName>
</protein>
<keyword evidence="2" id="KW-0378">Hydrolase</keyword>
<name>A0A6J2TKP7_DROLE</name>
<dbReference type="PANTHER" id="PTHR12395">
    <property type="entry name" value="DOM-3 RELATED"/>
    <property type="match status" value="1"/>
</dbReference>
<dbReference type="GO" id="GO:0000166">
    <property type="term" value="F:nucleotide binding"/>
    <property type="evidence" value="ECO:0007669"/>
    <property type="project" value="UniProtKB-KW"/>
</dbReference>
<dbReference type="OrthoDB" id="5853397at2759"/>
<comment type="cofactor">
    <cofactor evidence="2">
        <name>a divalent metal cation</name>
        <dbReference type="ChEBI" id="CHEBI:60240"/>
    </cofactor>
</comment>
<dbReference type="RefSeq" id="XP_030375597.1">
    <property type="nucleotide sequence ID" value="XM_030519737.1"/>
</dbReference>
<dbReference type="EC" id="3.6.1.-" evidence="2"/>